<dbReference type="PANTHER" id="PTHR34992:SF10">
    <property type="entry name" value="COPPER ACQUISITION FACTOR BIM1-LIKE DOMAIN-CONTAINING PROTEIN"/>
    <property type="match status" value="1"/>
</dbReference>
<accession>A0A6J3MB29</accession>
<keyword evidence="4 8" id="KW-0732">Signal</keyword>
<evidence type="ECO:0000256" key="2">
    <source>
        <dbReference type="ARBA" id="ARBA00022475"/>
    </source>
</evidence>
<evidence type="ECO:0000256" key="1">
    <source>
        <dbReference type="ARBA" id="ARBA00004609"/>
    </source>
</evidence>
<evidence type="ECO:0000256" key="3">
    <source>
        <dbReference type="ARBA" id="ARBA00022622"/>
    </source>
</evidence>
<dbReference type="GO" id="GO:0098552">
    <property type="term" value="C:side of membrane"/>
    <property type="evidence" value="ECO:0007669"/>
    <property type="project" value="UniProtKB-KW"/>
</dbReference>
<evidence type="ECO:0000256" key="5">
    <source>
        <dbReference type="ARBA" id="ARBA00023136"/>
    </source>
</evidence>
<gene>
    <name evidence="11" type="ORF">K489DRAFT_378423</name>
</gene>
<keyword evidence="5" id="KW-0472">Membrane</keyword>
<keyword evidence="10" id="KW-1185">Reference proteome</keyword>
<keyword evidence="7" id="KW-0449">Lipoprotein</keyword>
<keyword evidence="6" id="KW-0325">Glycoprotein</keyword>
<organism evidence="11">
    <name type="scientific">Dissoconium aciculare CBS 342.82</name>
    <dbReference type="NCBI Taxonomy" id="1314786"/>
    <lineage>
        <taxon>Eukaryota</taxon>
        <taxon>Fungi</taxon>
        <taxon>Dikarya</taxon>
        <taxon>Ascomycota</taxon>
        <taxon>Pezizomycotina</taxon>
        <taxon>Dothideomycetes</taxon>
        <taxon>Dothideomycetidae</taxon>
        <taxon>Mycosphaerellales</taxon>
        <taxon>Dissoconiaceae</taxon>
        <taxon>Dissoconium</taxon>
    </lineage>
</organism>
<keyword evidence="2" id="KW-1003">Cell membrane</keyword>
<dbReference type="Proteomes" id="UP000504637">
    <property type="component" value="Unplaced"/>
</dbReference>
<reference evidence="11" key="3">
    <citation type="submission" date="2025-08" db="UniProtKB">
        <authorList>
            <consortium name="RefSeq"/>
        </authorList>
    </citation>
    <scope>IDENTIFICATION</scope>
    <source>
        <strain evidence="11">CBS 342.82</strain>
    </source>
</reference>
<dbReference type="InterPro" id="IPR046530">
    <property type="entry name" value="BIM1-like_dom"/>
</dbReference>
<comment type="subcellular location">
    <subcellularLocation>
        <location evidence="1">Cell membrane</location>
        <topology evidence="1">Lipid-anchor</topology>
        <topology evidence="1">GPI-anchor</topology>
    </subcellularLocation>
</comment>
<evidence type="ECO:0000256" key="8">
    <source>
        <dbReference type="SAM" id="SignalP"/>
    </source>
</evidence>
<dbReference type="GO" id="GO:0005886">
    <property type="term" value="C:plasma membrane"/>
    <property type="evidence" value="ECO:0007669"/>
    <property type="project" value="UniProtKB-SubCell"/>
</dbReference>
<evidence type="ECO:0000256" key="4">
    <source>
        <dbReference type="ARBA" id="ARBA00022729"/>
    </source>
</evidence>
<dbReference type="AlphaFoldDB" id="A0A6J3MB29"/>
<evidence type="ECO:0000313" key="10">
    <source>
        <dbReference type="Proteomes" id="UP000504637"/>
    </source>
</evidence>
<feature type="domain" description="Copper acquisition factor BIM1-like" evidence="9">
    <location>
        <begin position="19"/>
        <end position="209"/>
    </location>
</feature>
<evidence type="ECO:0000259" key="9">
    <source>
        <dbReference type="Pfam" id="PF20238"/>
    </source>
</evidence>
<dbReference type="OrthoDB" id="5329488at2759"/>
<evidence type="ECO:0000256" key="7">
    <source>
        <dbReference type="ARBA" id="ARBA00023288"/>
    </source>
</evidence>
<feature type="chain" id="PRO_5026894007" description="Copper acquisition factor BIM1-like domain-containing protein" evidence="8">
    <location>
        <begin position="20"/>
        <end position="222"/>
    </location>
</feature>
<feature type="signal peptide" evidence="8">
    <location>
        <begin position="1"/>
        <end position="19"/>
    </location>
</feature>
<sequence>MLTRSILLIAAAAAELATAHTVITYPLWRGNNLISSGSTPPSMSPTSVGVDFNNVNGTIQPTFPWGMQYTFPCGGLPLTSNRTNWPVGGGAISIAPGMAPGFKNSFIYINIAKIEGNELAPGNFSRLAIPPLAITGKDDFNPYPGQFCLPQVPMPAGVQFNIGDRATIQVVQVAANGAAVYSCADVTLFANGSPNITTITPQNCYNSTDLAISGIFTTTSLS</sequence>
<dbReference type="Pfam" id="PF20238">
    <property type="entry name" value="BIM1-like_dom"/>
    <property type="match status" value="1"/>
</dbReference>
<dbReference type="GeneID" id="54362202"/>
<keyword evidence="3" id="KW-0336">GPI-anchor</keyword>
<dbReference type="PANTHER" id="PTHR34992">
    <property type="entry name" value="HYPHAL ANASTAMOSIS-7 PROTEIN"/>
    <property type="match status" value="1"/>
</dbReference>
<proteinExistence type="predicted"/>
<dbReference type="RefSeq" id="XP_033461073.1">
    <property type="nucleotide sequence ID" value="XM_033604402.1"/>
</dbReference>
<evidence type="ECO:0000256" key="6">
    <source>
        <dbReference type="ARBA" id="ARBA00023180"/>
    </source>
</evidence>
<evidence type="ECO:0000313" key="11">
    <source>
        <dbReference type="RefSeq" id="XP_033461073.1"/>
    </source>
</evidence>
<reference evidence="11" key="2">
    <citation type="submission" date="2020-04" db="EMBL/GenBank/DDBJ databases">
        <authorList>
            <consortium name="NCBI Genome Project"/>
        </authorList>
    </citation>
    <scope>NUCLEOTIDE SEQUENCE</scope>
    <source>
        <strain evidence="11">CBS 342.82</strain>
    </source>
</reference>
<name>A0A6J3MB29_9PEZI</name>
<reference evidence="11" key="1">
    <citation type="submission" date="2020-01" db="EMBL/GenBank/DDBJ databases">
        <authorList>
            <consortium name="DOE Joint Genome Institute"/>
            <person name="Haridas S."/>
            <person name="Albert R."/>
            <person name="Binder M."/>
            <person name="Bloem J."/>
            <person name="Labutti K."/>
            <person name="Salamov A."/>
            <person name="Andreopoulos B."/>
            <person name="Baker S.E."/>
            <person name="Barry K."/>
            <person name="Bills G."/>
            <person name="Bluhm B.H."/>
            <person name="Cannon C."/>
            <person name="Castanera R."/>
            <person name="Culley D.E."/>
            <person name="Daum C."/>
            <person name="Ezra D."/>
            <person name="Gonzalez J.B."/>
            <person name="Henrissat B."/>
            <person name="Kuo A."/>
            <person name="Liang C."/>
            <person name="Lipzen A."/>
            <person name="Lutzoni F."/>
            <person name="Magnuson J."/>
            <person name="Mondo S."/>
            <person name="Nolan M."/>
            <person name="Ohm R."/>
            <person name="Pangilinan J."/>
            <person name="Park H.-J."/>
            <person name="Ramirez L."/>
            <person name="Alfaro M."/>
            <person name="Sun H."/>
            <person name="Tritt A."/>
            <person name="Yoshinaga Y."/>
            <person name="Zwiers L.-H."/>
            <person name="Turgeon B.G."/>
            <person name="Goodwin S.B."/>
            <person name="Spatafora J.W."/>
            <person name="Crous P.W."/>
            <person name="Grigoriev I.V."/>
        </authorList>
    </citation>
    <scope>NUCLEOTIDE SEQUENCE</scope>
    <source>
        <strain evidence="11">CBS 342.82</strain>
    </source>
</reference>
<protein>
    <recommendedName>
        <fullName evidence="9">Copper acquisition factor BIM1-like domain-containing protein</fullName>
    </recommendedName>
</protein>
<dbReference type="InterPro" id="IPR046936">
    <property type="entry name" value="BIM1-like"/>
</dbReference>